<dbReference type="EC" id="3.5.4.1" evidence="4"/>
<keyword evidence="1" id="KW-0479">Metal-binding</keyword>
<comment type="caution">
    <text evidence="4">The sequence shown here is derived from an EMBL/GenBank/DDBJ whole genome shotgun (WGS) entry which is preliminary data.</text>
</comment>
<gene>
    <name evidence="4" type="ORF">ATO3_15580</name>
</gene>
<proteinExistence type="predicted"/>
<dbReference type="RefSeq" id="WP_088650985.1">
    <property type="nucleotide sequence ID" value="NZ_AQQR01000006.1"/>
</dbReference>
<dbReference type="Pfam" id="PF07969">
    <property type="entry name" value="Amidohydro_3"/>
    <property type="match status" value="1"/>
</dbReference>
<dbReference type="GO" id="GO:0035888">
    <property type="term" value="F:isoguanine deaminase activity"/>
    <property type="evidence" value="ECO:0007669"/>
    <property type="project" value="TreeGrafter"/>
</dbReference>
<dbReference type="InterPro" id="IPR013108">
    <property type="entry name" value="Amidohydro_3"/>
</dbReference>
<dbReference type="EMBL" id="AQQR01000006">
    <property type="protein sequence ID" value="OWU72662.1"/>
    <property type="molecule type" value="Genomic_DNA"/>
</dbReference>
<dbReference type="GO" id="GO:0004131">
    <property type="term" value="F:cytosine deaminase activity"/>
    <property type="evidence" value="ECO:0007669"/>
    <property type="project" value="UniProtKB-EC"/>
</dbReference>
<reference evidence="4 5" key="1">
    <citation type="submission" date="2013-04" db="EMBL/GenBank/DDBJ databases">
        <title>Oceanicola sp. 22II1-22F33 Genome Sequencing.</title>
        <authorList>
            <person name="Lai Q."/>
            <person name="Li G."/>
            <person name="Shao Z."/>
        </authorList>
    </citation>
    <scope>NUCLEOTIDE SEQUENCE [LARGE SCALE GENOMIC DNA]</scope>
    <source>
        <strain evidence="4 5">22II1-22F33</strain>
    </source>
</reference>
<dbReference type="OrthoDB" id="9815027at2"/>
<sequence>MSFDTLITNANLPDGRTGIDIGIREGRISGIAPGLAAAETTRVIDARGRLVSAPFVDCHFHLDATLSLGMNGEYNESGTLAEGIALWARMAPDLTFEGYKERARRYFDIAVSQGLLAVRTHVDVTDPDLVAAKALAEIKEEVADYIDLQLVAFPQMGFFCRDTMGDTIRETLDLGFQVVGGAPHLEKTAELGRASITALCEIAAERGTMVDMHCDENDDPNSRHVETLVYEAERLGLHDRVTGSHLTSMHSMDNFYAARLITRIAASGINVASNPAVNTHLQGRFDTYPKRRGLTRVAELMEAGVTVGFAQDCVLDPWYPLGRAALADVAYIAAHVVHMTSPAGLAAAFGNVTAAPAEIMKLDHLGLAEGASADLLLHEATSPWEVIRLRAAPRIVMRRGQVIAETAPSHPVLSLPGRPSGFDPVTYFQGGDA</sequence>
<organism evidence="4 5">
    <name type="scientific">Marinibacterium profundimaris</name>
    <dbReference type="NCBI Taxonomy" id="1679460"/>
    <lineage>
        <taxon>Bacteria</taxon>
        <taxon>Pseudomonadati</taxon>
        <taxon>Pseudomonadota</taxon>
        <taxon>Alphaproteobacteria</taxon>
        <taxon>Rhodobacterales</taxon>
        <taxon>Paracoccaceae</taxon>
        <taxon>Marinibacterium</taxon>
    </lineage>
</organism>
<dbReference type="PANTHER" id="PTHR32027">
    <property type="entry name" value="CYTOSINE DEAMINASE"/>
    <property type="match status" value="1"/>
</dbReference>
<dbReference type="FunFam" id="3.20.20.140:FF:000019">
    <property type="entry name" value="Cytosine deaminase"/>
    <property type="match status" value="1"/>
</dbReference>
<dbReference type="Gene3D" id="3.20.20.140">
    <property type="entry name" value="Metal-dependent hydrolases"/>
    <property type="match status" value="1"/>
</dbReference>
<dbReference type="Gene3D" id="2.30.40.10">
    <property type="entry name" value="Urease, subunit C, domain 1"/>
    <property type="match status" value="1"/>
</dbReference>
<dbReference type="SUPFAM" id="SSF51556">
    <property type="entry name" value="Metallo-dependent hydrolases"/>
    <property type="match status" value="1"/>
</dbReference>
<evidence type="ECO:0000313" key="4">
    <source>
        <dbReference type="EMBL" id="OWU72662.1"/>
    </source>
</evidence>
<evidence type="ECO:0000256" key="1">
    <source>
        <dbReference type="ARBA" id="ARBA00022723"/>
    </source>
</evidence>
<dbReference type="InterPro" id="IPR052349">
    <property type="entry name" value="Metallo-hydrolase_Enzymes"/>
</dbReference>
<feature type="domain" description="Amidohydrolase 3" evidence="3">
    <location>
        <begin position="42"/>
        <end position="403"/>
    </location>
</feature>
<dbReference type="NCBIfam" id="NF005748">
    <property type="entry name" value="PRK07572.1"/>
    <property type="match status" value="1"/>
</dbReference>
<dbReference type="CDD" id="cd01293">
    <property type="entry name" value="Bact_CD"/>
    <property type="match status" value="1"/>
</dbReference>
<evidence type="ECO:0000259" key="3">
    <source>
        <dbReference type="Pfam" id="PF07969"/>
    </source>
</evidence>
<name>A0A225NL30_9RHOB</name>
<evidence type="ECO:0000256" key="2">
    <source>
        <dbReference type="ARBA" id="ARBA00022801"/>
    </source>
</evidence>
<dbReference type="AlphaFoldDB" id="A0A225NL30"/>
<dbReference type="PANTHER" id="PTHR32027:SF0">
    <property type="entry name" value="CYTOSINE DEAMINASE"/>
    <property type="match status" value="1"/>
</dbReference>
<dbReference type="GO" id="GO:0046872">
    <property type="term" value="F:metal ion binding"/>
    <property type="evidence" value="ECO:0007669"/>
    <property type="project" value="UniProtKB-KW"/>
</dbReference>
<protein>
    <submittedName>
        <fullName evidence="4">Cytosine deaminase</fullName>
        <ecNumber evidence="4">3.5.4.1</ecNumber>
    </submittedName>
</protein>
<dbReference type="Proteomes" id="UP000215377">
    <property type="component" value="Unassembled WGS sequence"/>
</dbReference>
<dbReference type="GO" id="GO:0006209">
    <property type="term" value="P:cytosine catabolic process"/>
    <property type="evidence" value="ECO:0007669"/>
    <property type="project" value="TreeGrafter"/>
</dbReference>
<dbReference type="SUPFAM" id="SSF51338">
    <property type="entry name" value="Composite domain of metallo-dependent hydrolases"/>
    <property type="match status" value="1"/>
</dbReference>
<dbReference type="InterPro" id="IPR011059">
    <property type="entry name" value="Metal-dep_hydrolase_composite"/>
</dbReference>
<dbReference type="InterPro" id="IPR032466">
    <property type="entry name" value="Metal_Hydrolase"/>
</dbReference>
<keyword evidence="2 4" id="KW-0378">Hydrolase</keyword>
<keyword evidence="5" id="KW-1185">Reference proteome</keyword>
<evidence type="ECO:0000313" key="5">
    <source>
        <dbReference type="Proteomes" id="UP000215377"/>
    </source>
</evidence>
<accession>A0A225NL30</accession>